<gene>
    <name evidence="11" type="ORF">A2633_00410</name>
</gene>
<evidence type="ECO:0000259" key="10">
    <source>
        <dbReference type="PROSITE" id="PS50929"/>
    </source>
</evidence>
<keyword evidence="2" id="KW-0813">Transport</keyword>
<dbReference type="Proteomes" id="UP000177152">
    <property type="component" value="Unassembled WGS sequence"/>
</dbReference>
<evidence type="ECO:0000256" key="2">
    <source>
        <dbReference type="ARBA" id="ARBA00022448"/>
    </source>
</evidence>
<dbReference type="Pfam" id="PF00005">
    <property type="entry name" value="ABC_tran"/>
    <property type="match status" value="1"/>
</dbReference>
<dbReference type="InterPro" id="IPR011527">
    <property type="entry name" value="ABC1_TM_dom"/>
</dbReference>
<evidence type="ECO:0000256" key="3">
    <source>
        <dbReference type="ARBA" id="ARBA00022692"/>
    </source>
</evidence>
<dbReference type="Gene3D" id="3.40.50.300">
    <property type="entry name" value="P-loop containing nucleotide triphosphate hydrolases"/>
    <property type="match status" value="1"/>
</dbReference>
<dbReference type="CDD" id="cd07346">
    <property type="entry name" value="ABC_6TM_exporters"/>
    <property type="match status" value="1"/>
</dbReference>
<keyword evidence="7 8" id="KW-0472">Membrane</keyword>
<accession>A0A1G2K8N9</accession>
<dbReference type="PROSITE" id="PS50929">
    <property type="entry name" value="ABC_TM1F"/>
    <property type="match status" value="1"/>
</dbReference>
<dbReference type="PROSITE" id="PS50893">
    <property type="entry name" value="ABC_TRANSPORTER_2"/>
    <property type="match status" value="1"/>
</dbReference>
<comment type="caution">
    <text evidence="11">The sequence shown here is derived from an EMBL/GenBank/DDBJ whole genome shotgun (WGS) entry which is preliminary data.</text>
</comment>
<feature type="transmembrane region" description="Helical" evidence="8">
    <location>
        <begin position="61"/>
        <end position="81"/>
    </location>
</feature>
<evidence type="ECO:0000256" key="5">
    <source>
        <dbReference type="ARBA" id="ARBA00022840"/>
    </source>
</evidence>
<evidence type="ECO:0000256" key="6">
    <source>
        <dbReference type="ARBA" id="ARBA00022989"/>
    </source>
</evidence>
<protein>
    <recommendedName>
        <fullName evidence="13">ABC transporter ATP-binding protein</fullName>
    </recommendedName>
</protein>
<evidence type="ECO:0008006" key="13">
    <source>
        <dbReference type="Google" id="ProtNLM"/>
    </source>
</evidence>
<dbReference type="Gene3D" id="1.20.1560.10">
    <property type="entry name" value="ABC transporter type 1, transmembrane domain"/>
    <property type="match status" value="1"/>
</dbReference>
<dbReference type="GO" id="GO:0016887">
    <property type="term" value="F:ATP hydrolysis activity"/>
    <property type="evidence" value="ECO:0007669"/>
    <property type="project" value="InterPro"/>
</dbReference>
<dbReference type="GO" id="GO:0140359">
    <property type="term" value="F:ABC-type transporter activity"/>
    <property type="evidence" value="ECO:0007669"/>
    <property type="project" value="InterPro"/>
</dbReference>
<keyword evidence="3 8" id="KW-0812">Transmembrane</keyword>
<dbReference type="SUPFAM" id="SSF90123">
    <property type="entry name" value="ABC transporter transmembrane region"/>
    <property type="match status" value="1"/>
</dbReference>
<dbReference type="GO" id="GO:0005524">
    <property type="term" value="F:ATP binding"/>
    <property type="evidence" value="ECO:0007669"/>
    <property type="project" value="UniProtKB-KW"/>
</dbReference>
<comment type="subcellular location">
    <subcellularLocation>
        <location evidence="1">Cell membrane</location>
        <topology evidence="1">Multi-pass membrane protein</topology>
    </subcellularLocation>
</comment>
<dbReference type="SMART" id="SM00382">
    <property type="entry name" value="AAA"/>
    <property type="match status" value="1"/>
</dbReference>
<dbReference type="PANTHER" id="PTHR24221:SF654">
    <property type="entry name" value="ATP-BINDING CASSETTE SUB-FAMILY B MEMBER 6"/>
    <property type="match status" value="1"/>
</dbReference>
<dbReference type="InterPro" id="IPR003439">
    <property type="entry name" value="ABC_transporter-like_ATP-bd"/>
</dbReference>
<name>A0A1G2K8N9_9BACT</name>
<dbReference type="AlphaFoldDB" id="A0A1G2K8N9"/>
<feature type="domain" description="ABC transmembrane type-1" evidence="10">
    <location>
        <begin position="22"/>
        <end position="311"/>
    </location>
</feature>
<sequence>MNSESPITRVIKMLDSRRKEVIMLFLFAIASASLDIAVPLISQHLIDTLISFLRGKAEQPFGLLFLSAAAIILATIVARVLRSMYDYRLFTMVTTLEDRIRTEIFEKYLTLHALFHNSSSSGQIIGRIERGASAVYAILNDIIGHNFLPPLIMFGIVFVTIAVKNIWIALVVFAPLVIYIFAARPLSEKIYQIERNANDRFEFVSKHAYDVAGNVLTVKKFSQELAETNFQRNLLKEAREVQYGAERLWMVLENIQTGISVAGRLGVILIAGFQVINGQTTIGELVLYLSLQQMAYSPMAQLSVIFPRLRRNTAKVERMFGILDEENKVFDRDDARVLPLHSKEVEFKDVWFEYRRKSWALKNISVKVPAGSVVALVGRSGSGKTTFINLLMRSFDPQKGKIFIDGHDLRDVTRESILNQTAVVPQEVDLFSRTILENIAYGNRGAKEEEDVMDAAKSALAHNFIVRTEYGYDTLVGERGIRLSGGERQRIGIARAVYRDPRILILDEATSHLDTESERLISAATESLMKNRTTFIIAHRLSTILKADTILVFENGRIEAMGPHRELLGSSPTYRKLYELQFKEART</sequence>
<evidence type="ECO:0000256" key="4">
    <source>
        <dbReference type="ARBA" id="ARBA00022741"/>
    </source>
</evidence>
<evidence type="ECO:0000256" key="7">
    <source>
        <dbReference type="ARBA" id="ARBA00023136"/>
    </source>
</evidence>
<dbReference type="PANTHER" id="PTHR24221">
    <property type="entry name" value="ATP-BINDING CASSETTE SUB-FAMILY B"/>
    <property type="match status" value="1"/>
</dbReference>
<dbReference type="InterPro" id="IPR017871">
    <property type="entry name" value="ABC_transporter-like_CS"/>
</dbReference>
<dbReference type="InterPro" id="IPR036640">
    <property type="entry name" value="ABC1_TM_sf"/>
</dbReference>
<dbReference type="InterPro" id="IPR027417">
    <property type="entry name" value="P-loop_NTPase"/>
</dbReference>
<keyword evidence="5" id="KW-0067">ATP-binding</keyword>
<dbReference type="InterPro" id="IPR003593">
    <property type="entry name" value="AAA+_ATPase"/>
</dbReference>
<proteinExistence type="predicted"/>
<dbReference type="Pfam" id="PF00664">
    <property type="entry name" value="ABC_membrane"/>
    <property type="match status" value="1"/>
</dbReference>
<dbReference type="EMBL" id="MHQC01000005">
    <property type="protein sequence ID" value="OGZ95745.1"/>
    <property type="molecule type" value="Genomic_DNA"/>
</dbReference>
<organism evidence="11 12">
    <name type="scientific">Candidatus Sungbacteria bacterium RIFCSPHIGHO2_01_FULL_47_32</name>
    <dbReference type="NCBI Taxonomy" id="1802264"/>
    <lineage>
        <taxon>Bacteria</taxon>
        <taxon>Candidatus Sungiibacteriota</taxon>
    </lineage>
</organism>
<dbReference type="InterPro" id="IPR039421">
    <property type="entry name" value="Type_1_exporter"/>
</dbReference>
<evidence type="ECO:0000256" key="1">
    <source>
        <dbReference type="ARBA" id="ARBA00004651"/>
    </source>
</evidence>
<evidence type="ECO:0000256" key="8">
    <source>
        <dbReference type="SAM" id="Phobius"/>
    </source>
</evidence>
<feature type="transmembrane region" description="Helical" evidence="8">
    <location>
        <begin position="151"/>
        <end position="182"/>
    </location>
</feature>
<evidence type="ECO:0000313" key="11">
    <source>
        <dbReference type="EMBL" id="OGZ95745.1"/>
    </source>
</evidence>
<dbReference type="PROSITE" id="PS00211">
    <property type="entry name" value="ABC_TRANSPORTER_1"/>
    <property type="match status" value="1"/>
</dbReference>
<keyword evidence="4" id="KW-0547">Nucleotide-binding</keyword>
<feature type="domain" description="ABC transporter" evidence="9">
    <location>
        <begin position="345"/>
        <end position="580"/>
    </location>
</feature>
<dbReference type="FunFam" id="3.40.50.300:FF:000287">
    <property type="entry name" value="Multidrug ABC transporter ATP-binding protein"/>
    <property type="match status" value="1"/>
</dbReference>
<dbReference type="SUPFAM" id="SSF52540">
    <property type="entry name" value="P-loop containing nucleoside triphosphate hydrolases"/>
    <property type="match status" value="1"/>
</dbReference>
<keyword evidence="6 8" id="KW-1133">Transmembrane helix</keyword>
<dbReference type="GO" id="GO:0005886">
    <property type="term" value="C:plasma membrane"/>
    <property type="evidence" value="ECO:0007669"/>
    <property type="project" value="UniProtKB-SubCell"/>
</dbReference>
<feature type="transmembrane region" description="Helical" evidence="8">
    <location>
        <begin position="21"/>
        <end position="41"/>
    </location>
</feature>
<reference evidence="11 12" key="1">
    <citation type="journal article" date="2016" name="Nat. Commun.">
        <title>Thousands of microbial genomes shed light on interconnected biogeochemical processes in an aquifer system.</title>
        <authorList>
            <person name="Anantharaman K."/>
            <person name="Brown C.T."/>
            <person name="Hug L.A."/>
            <person name="Sharon I."/>
            <person name="Castelle C.J."/>
            <person name="Probst A.J."/>
            <person name="Thomas B.C."/>
            <person name="Singh A."/>
            <person name="Wilkins M.J."/>
            <person name="Karaoz U."/>
            <person name="Brodie E.L."/>
            <person name="Williams K.H."/>
            <person name="Hubbard S.S."/>
            <person name="Banfield J.F."/>
        </authorList>
    </citation>
    <scope>NUCLEOTIDE SEQUENCE [LARGE SCALE GENOMIC DNA]</scope>
</reference>
<evidence type="ECO:0000259" key="9">
    <source>
        <dbReference type="PROSITE" id="PS50893"/>
    </source>
</evidence>
<evidence type="ECO:0000313" key="12">
    <source>
        <dbReference type="Proteomes" id="UP000177152"/>
    </source>
</evidence>